<protein>
    <submittedName>
        <fullName evidence="2">Uncharacterized protein</fullName>
    </submittedName>
</protein>
<name>A0A1Q8RRE9_9PEZI</name>
<dbReference type="OrthoDB" id="4795290at2759"/>
<keyword evidence="3" id="KW-1185">Reference proteome</keyword>
<feature type="signal peptide" evidence="1">
    <location>
        <begin position="1"/>
        <end position="23"/>
    </location>
</feature>
<proteinExistence type="predicted"/>
<evidence type="ECO:0000313" key="2">
    <source>
        <dbReference type="EMBL" id="OLN86908.1"/>
    </source>
</evidence>
<comment type="caution">
    <text evidence="2">The sequence shown here is derived from an EMBL/GenBank/DDBJ whole genome shotgun (WGS) entry which is preliminary data.</text>
</comment>
<accession>A0A1Q8RRE9</accession>
<dbReference type="Proteomes" id="UP000186583">
    <property type="component" value="Unassembled WGS sequence"/>
</dbReference>
<dbReference type="EMBL" id="MPGH01000108">
    <property type="protein sequence ID" value="OLN86908.1"/>
    <property type="molecule type" value="Genomic_DNA"/>
</dbReference>
<sequence>MKRSPFFSLAILARMSLAVYCEASAYIGSGQPDSCTGQFLNYGNQSRSGTSPCFPAINGACGIVAGKDGGCNCTINFFSGGDCNRTSVGQLVCSQVGDTKQVNFDHFNIRCH</sequence>
<feature type="chain" id="PRO_5012096078" evidence="1">
    <location>
        <begin position="24"/>
        <end position="112"/>
    </location>
</feature>
<gene>
    <name evidence="2" type="ORF">CCHL11_04615</name>
</gene>
<reference evidence="2 3" key="1">
    <citation type="submission" date="2016-11" db="EMBL/GenBank/DDBJ databases">
        <title>Draft Genome Assembly of Colletotrichum chlorophyti a pathogen of herbaceous plants.</title>
        <authorList>
            <person name="Gan P."/>
            <person name="Narusaka M."/>
            <person name="Tsushima A."/>
            <person name="Narusaka Y."/>
            <person name="Takano Y."/>
            <person name="Shirasu K."/>
        </authorList>
    </citation>
    <scope>NUCLEOTIDE SEQUENCE [LARGE SCALE GENOMIC DNA]</scope>
    <source>
        <strain evidence="2 3">NTL11</strain>
    </source>
</reference>
<dbReference type="AlphaFoldDB" id="A0A1Q8RRE9"/>
<organism evidence="2 3">
    <name type="scientific">Colletotrichum chlorophyti</name>
    <dbReference type="NCBI Taxonomy" id="708187"/>
    <lineage>
        <taxon>Eukaryota</taxon>
        <taxon>Fungi</taxon>
        <taxon>Dikarya</taxon>
        <taxon>Ascomycota</taxon>
        <taxon>Pezizomycotina</taxon>
        <taxon>Sordariomycetes</taxon>
        <taxon>Hypocreomycetidae</taxon>
        <taxon>Glomerellales</taxon>
        <taxon>Glomerellaceae</taxon>
        <taxon>Colletotrichum</taxon>
    </lineage>
</organism>
<evidence type="ECO:0000313" key="3">
    <source>
        <dbReference type="Proteomes" id="UP000186583"/>
    </source>
</evidence>
<evidence type="ECO:0000256" key="1">
    <source>
        <dbReference type="SAM" id="SignalP"/>
    </source>
</evidence>
<keyword evidence="1" id="KW-0732">Signal</keyword>